<dbReference type="Gene3D" id="1.10.530.10">
    <property type="match status" value="1"/>
</dbReference>
<evidence type="ECO:0000259" key="2">
    <source>
        <dbReference type="Pfam" id="PF00182"/>
    </source>
</evidence>
<comment type="caution">
    <text evidence="5">The sequence shown here is derived from an EMBL/GenBank/DDBJ whole genome shotgun (WGS) entry which is preliminary data.</text>
</comment>
<dbReference type="Pfam" id="PF01471">
    <property type="entry name" value="PG_binding_1"/>
    <property type="match status" value="1"/>
</dbReference>
<dbReference type="InterPro" id="IPR023346">
    <property type="entry name" value="Lysozyme-like_dom_sf"/>
</dbReference>
<feature type="domain" description="Peptidoglycan binding-like" evidence="3">
    <location>
        <begin position="224"/>
        <end position="285"/>
    </location>
</feature>
<evidence type="ECO:0000259" key="3">
    <source>
        <dbReference type="Pfam" id="PF01471"/>
    </source>
</evidence>
<dbReference type="PANTHER" id="PTHR34408:SF1">
    <property type="entry name" value="GLYCOSYL HYDROLASE FAMILY 19 DOMAIN-CONTAINING PROTEIN HI_1415"/>
    <property type="match status" value="1"/>
</dbReference>
<dbReference type="InterPro" id="IPR000726">
    <property type="entry name" value="Glyco_hydro_19_cat"/>
</dbReference>
<dbReference type="PANTHER" id="PTHR34408">
    <property type="entry name" value="FAMILY PROTEIN, PUTATIVE-RELATED"/>
    <property type="match status" value="1"/>
</dbReference>
<proteinExistence type="predicted"/>
<gene>
    <name evidence="5" type="ORF">ABQJ56_15240</name>
</gene>
<sequence length="422" mass="45831">MATDRETQLLQSAYQAGIKSPKELANFMAQVNAESGGLNKLDESFRYTTGISQIPVKYAHREGDAALEAARVNALKGYPEELARLMYGGRNGNNDTTDGYTYRGRGYIQLTGKDNYEAAGKALHLDLARDPDLAAKPENAARIAVWYWQNRVPDMAHEDVKAATMAINGGYNGLDTRQTQFAKWEKTLTPETMRHLAKDEAISLPTKPAATHAAKHADLEPGARGDNVRELQSELAALGYKDSRGHLLRTDGNFGPDTRHAVERFQHDHRLTVDGKVGPLTRQSMHSVLQQHAAARDLSDPKNPDHGLFKQALSGVRTLDARGQPTEQQRLNLAAALVVEAKREGFVRIDQVALGDNGHRVYIAQHPASPMEMAKLGSIDTATALQTPMAQSASLAATAPVPSVAPPAPTVQPSTPSQAMTL</sequence>
<dbReference type="Pfam" id="PF00182">
    <property type="entry name" value="Glyco_hydro_19"/>
    <property type="match status" value="1"/>
</dbReference>
<dbReference type="InterPro" id="IPR052354">
    <property type="entry name" value="Cell_Wall_Dynamics_Protein"/>
</dbReference>
<organism evidence="5 6">
    <name type="scientific">Rhodanobacter geophilus</name>
    <dbReference type="NCBI Taxonomy" id="3162488"/>
    <lineage>
        <taxon>Bacteria</taxon>
        <taxon>Pseudomonadati</taxon>
        <taxon>Pseudomonadota</taxon>
        <taxon>Gammaproteobacteria</taxon>
        <taxon>Lysobacterales</taxon>
        <taxon>Rhodanobacteraceae</taxon>
        <taxon>Rhodanobacter</taxon>
    </lineage>
</organism>
<feature type="compositionally biased region" description="Low complexity" evidence="1">
    <location>
        <begin position="411"/>
        <end position="422"/>
    </location>
</feature>
<feature type="region of interest" description="Disordered" evidence="1">
    <location>
        <begin position="398"/>
        <end position="422"/>
    </location>
</feature>
<reference evidence="5 6" key="1">
    <citation type="submission" date="2024-06" db="EMBL/GenBank/DDBJ databases">
        <authorList>
            <person name="Woo H."/>
        </authorList>
    </citation>
    <scope>NUCLEOTIDE SEQUENCE [LARGE SCALE GENOMIC DNA]</scope>
    <source>
        <strain evidence="5 6">S2-g</strain>
    </source>
</reference>
<dbReference type="InterPro" id="IPR046519">
    <property type="entry name" value="X-Tfes_XVIPCD"/>
</dbReference>
<evidence type="ECO:0000313" key="6">
    <source>
        <dbReference type="Proteomes" id="UP001556170"/>
    </source>
</evidence>
<dbReference type="EMBL" id="JBFOHL010000016">
    <property type="protein sequence ID" value="MEW9625583.1"/>
    <property type="molecule type" value="Genomic_DNA"/>
</dbReference>
<accession>A0ABV3QUM9</accession>
<protein>
    <submittedName>
        <fullName evidence="5">XVIPCD domain-containing protein</fullName>
    </submittedName>
</protein>
<dbReference type="Proteomes" id="UP001556170">
    <property type="component" value="Unassembled WGS sequence"/>
</dbReference>
<dbReference type="Gene3D" id="1.10.101.10">
    <property type="entry name" value="PGBD-like superfamily/PGBD"/>
    <property type="match status" value="1"/>
</dbReference>
<dbReference type="RefSeq" id="WP_367845874.1">
    <property type="nucleotide sequence ID" value="NZ_JBFOHL010000016.1"/>
</dbReference>
<feature type="domain" description="X-Tfes XVIPCD" evidence="4">
    <location>
        <begin position="300"/>
        <end position="394"/>
    </location>
</feature>
<keyword evidence="6" id="KW-1185">Reference proteome</keyword>
<dbReference type="SUPFAM" id="SSF53955">
    <property type="entry name" value="Lysozyme-like"/>
    <property type="match status" value="1"/>
</dbReference>
<evidence type="ECO:0000313" key="5">
    <source>
        <dbReference type="EMBL" id="MEW9625583.1"/>
    </source>
</evidence>
<dbReference type="InterPro" id="IPR036365">
    <property type="entry name" value="PGBD-like_sf"/>
</dbReference>
<name>A0ABV3QUM9_9GAMM</name>
<evidence type="ECO:0000256" key="1">
    <source>
        <dbReference type="SAM" id="MobiDB-lite"/>
    </source>
</evidence>
<feature type="domain" description="Glycoside hydrolase family 19 catalytic" evidence="2">
    <location>
        <begin position="94"/>
        <end position="150"/>
    </location>
</feature>
<evidence type="ECO:0000259" key="4">
    <source>
        <dbReference type="Pfam" id="PF20410"/>
    </source>
</evidence>
<dbReference type="InterPro" id="IPR002477">
    <property type="entry name" value="Peptidoglycan-bd-like"/>
</dbReference>
<dbReference type="InterPro" id="IPR036366">
    <property type="entry name" value="PGBDSf"/>
</dbReference>
<dbReference type="SUPFAM" id="SSF47090">
    <property type="entry name" value="PGBD-like"/>
    <property type="match status" value="1"/>
</dbReference>
<dbReference type="Pfam" id="PF20410">
    <property type="entry name" value="X-Tfes_XVIPCD"/>
    <property type="match status" value="1"/>
</dbReference>